<evidence type="ECO:0000256" key="1">
    <source>
        <dbReference type="ARBA" id="ARBA00004370"/>
    </source>
</evidence>
<dbReference type="GO" id="GO:0022890">
    <property type="term" value="F:inorganic cation transmembrane transporter activity"/>
    <property type="evidence" value="ECO:0007669"/>
    <property type="project" value="TreeGrafter"/>
</dbReference>
<dbReference type="PANTHER" id="PTHR21181">
    <property type="match status" value="1"/>
</dbReference>
<dbReference type="PANTHER" id="PTHR21181:SF7">
    <property type="entry name" value="ER MEMBRANE PROTEIN COMPLEX SUBUNIT 5"/>
    <property type="match status" value="1"/>
</dbReference>
<comment type="subcellular location">
    <subcellularLocation>
        <location evidence="1">Membrane</location>
    </subcellularLocation>
</comment>
<comment type="caution">
    <text evidence="4">The sequence shown here is derived from an EMBL/GenBank/DDBJ whole genome shotgun (WGS) entry which is preliminary data.</text>
</comment>
<evidence type="ECO:0000256" key="2">
    <source>
        <dbReference type="ARBA" id="ARBA00023136"/>
    </source>
</evidence>
<dbReference type="GO" id="GO:0072546">
    <property type="term" value="C:EMC complex"/>
    <property type="evidence" value="ECO:0007669"/>
    <property type="project" value="TreeGrafter"/>
</dbReference>
<dbReference type="Proteomes" id="UP000289340">
    <property type="component" value="Chromosome 3"/>
</dbReference>
<evidence type="ECO:0000256" key="3">
    <source>
        <dbReference type="SAM" id="Phobius"/>
    </source>
</evidence>
<feature type="transmembrane region" description="Helical" evidence="3">
    <location>
        <begin position="65"/>
        <end position="88"/>
    </location>
</feature>
<reference evidence="4 5" key="1">
    <citation type="submission" date="2018-09" db="EMBL/GenBank/DDBJ databases">
        <title>A high-quality reference genome of wild soybean provides a powerful tool to mine soybean genomes.</title>
        <authorList>
            <person name="Xie M."/>
            <person name="Chung C.Y.L."/>
            <person name="Li M.-W."/>
            <person name="Wong F.-L."/>
            <person name="Chan T.-F."/>
            <person name="Lam H.-M."/>
        </authorList>
    </citation>
    <scope>NUCLEOTIDE SEQUENCE [LARGE SCALE GENOMIC DNA]</scope>
    <source>
        <strain evidence="5">cv. W05</strain>
        <tissue evidence="4">Hypocotyl of etiolated seedlings</tissue>
    </source>
</reference>
<organism evidence="4 5">
    <name type="scientific">Glycine soja</name>
    <name type="common">Wild soybean</name>
    <dbReference type="NCBI Taxonomy" id="3848"/>
    <lineage>
        <taxon>Eukaryota</taxon>
        <taxon>Viridiplantae</taxon>
        <taxon>Streptophyta</taxon>
        <taxon>Embryophyta</taxon>
        <taxon>Tracheophyta</taxon>
        <taxon>Spermatophyta</taxon>
        <taxon>Magnoliopsida</taxon>
        <taxon>eudicotyledons</taxon>
        <taxon>Gunneridae</taxon>
        <taxon>Pentapetalae</taxon>
        <taxon>rosids</taxon>
        <taxon>fabids</taxon>
        <taxon>Fabales</taxon>
        <taxon>Fabaceae</taxon>
        <taxon>Papilionoideae</taxon>
        <taxon>50 kb inversion clade</taxon>
        <taxon>NPAAA clade</taxon>
        <taxon>indigoferoid/millettioid clade</taxon>
        <taxon>Phaseoleae</taxon>
        <taxon>Glycine</taxon>
        <taxon>Glycine subgen. Soja</taxon>
    </lineage>
</organism>
<dbReference type="GO" id="GO:0005886">
    <property type="term" value="C:plasma membrane"/>
    <property type="evidence" value="ECO:0007669"/>
    <property type="project" value="TreeGrafter"/>
</dbReference>
<evidence type="ECO:0000313" key="4">
    <source>
        <dbReference type="EMBL" id="RZC21312.1"/>
    </source>
</evidence>
<dbReference type="GO" id="GO:0005769">
    <property type="term" value="C:early endosome"/>
    <property type="evidence" value="ECO:0007669"/>
    <property type="project" value="TreeGrafter"/>
</dbReference>
<feature type="transmembrane region" description="Helical" evidence="3">
    <location>
        <begin position="31"/>
        <end position="53"/>
    </location>
</feature>
<keyword evidence="3" id="KW-1133">Transmembrane helix</keyword>
<dbReference type="EMBL" id="QZWG01000003">
    <property type="protein sequence ID" value="RZC21312.1"/>
    <property type="molecule type" value="Genomic_DNA"/>
</dbReference>
<accession>A0A445LDB2</accession>
<keyword evidence="3" id="KW-0812">Transmembrane</keyword>
<gene>
    <name evidence="4" type="ORF">D0Y65_007533</name>
</gene>
<keyword evidence="5" id="KW-1185">Reference proteome</keyword>
<keyword evidence="2 3" id="KW-0472">Membrane</keyword>
<proteinExistence type="predicted"/>
<dbReference type="AlphaFoldDB" id="A0A445LDB2"/>
<name>A0A445LDB2_GLYSO</name>
<dbReference type="GO" id="GO:0005794">
    <property type="term" value="C:Golgi apparatus"/>
    <property type="evidence" value="ECO:0007669"/>
    <property type="project" value="TreeGrafter"/>
</dbReference>
<sequence length="135" mass="15182">MGLALTVGFLGLLILFHAAYSTIQCILKLIIKLVLLFECWGSWISNLGLIFVADRGVLKITEEEFSGLPIEVVIELFLGLLLCFWTALTAPGKFLSIHPHSEENRIVSLPANPDFMIFNHRGKVFPVEMDLKLRQ</sequence>
<evidence type="ECO:0000313" key="5">
    <source>
        <dbReference type="Proteomes" id="UP000289340"/>
    </source>
</evidence>
<protein>
    <submittedName>
        <fullName evidence="4">Membrane magnesium transporter isoform B</fullName>
    </submittedName>
</protein>